<name>A0ABR2VRV2_9FUNG</name>
<sequence length="107" mass="12618">CIIFLNKVDTWLEDVLTDPAFDVDKAIQKKIRGLKMDFLKFRCGEPSYLQIYPSYFKKKSAIRQENAEMMCLMRKYAILDSRGAMEKIQIMLNEDDVECDVASFRYQ</sequence>
<comment type="caution">
    <text evidence="1">The sequence shown here is derived from an EMBL/GenBank/DDBJ whole genome shotgun (WGS) entry which is preliminary data.</text>
</comment>
<proteinExistence type="predicted"/>
<evidence type="ECO:0000313" key="2">
    <source>
        <dbReference type="Proteomes" id="UP001479436"/>
    </source>
</evidence>
<evidence type="ECO:0000313" key="1">
    <source>
        <dbReference type="EMBL" id="KAK9695996.1"/>
    </source>
</evidence>
<organism evidence="1 2">
    <name type="scientific">Basidiobolus ranarum</name>
    <dbReference type="NCBI Taxonomy" id="34480"/>
    <lineage>
        <taxon>Eukaryota</taxon>
        <taxon>Fungi</taxon>
        <taxon>Fungi incertae sedis</taxon>
        <taxon>Zoopagomycota</taxon>
        <taxon>Entomophthoromycotina</taxon>
        <taxon>Basidiobolomycetes</taxon>
        <taxon>Basidiobolales</taxon>
        <taxon>Basidiobolaceae</taxon>
        <taxon>Basidiobolus</taxon>
    </lineage>
</organism>
<accession>A0ABR2VRV2</accession>
<dbReference type="Proteomes" id="UP001479436">
    <property type="component" value="Unassembled WGS sequence"/>
</dbReference>
<reference evidence="1 2" key="1">
    <citation type="submission" date="2023-04" db="EMBL/GenBank/DDBJ databases">
        <title>Genome of Basidiobolus ranarum AG-B5.</title>
        <authorList>
            <person name="Stajich J.E."/>
            <person name="Carter-House D."/>
            <person name="Gryganskyi A."/>
        </authorList>
    </citation>
    <scope>NUCLEOTIDE SEQUENCE [LARGE SCALE GENOMIC DNA]</scope>
    <source>
        <strain evidence="1 2">AG-B5</strain>
    </source>
</reference>
<gene>
    <name evidence="1" type="ORF">K7432_012703</name>
</gene>
<feature type="non-terminal residue" evidence="1">
    <location>
        <position position="1"/>
    </location>
</feature>
<protein>
    <submittedName>
        <fullName evidence="1">Uncharacterized protein</fullName>
    </submittedName>
</protein>
<keyword evidence="2" id="KW-1185">Reference proteome</keyword>
<dbReference type="EMBL" id="JASJQH010008016">
    <property type="protein sequence ID" value="KAK9695996.1"/>
    <property type="molecule type" value="Genomic_DNA"/>
</dbReference>